<dbReference type="SMART" id="SM00448">
    <property type="entry name" value="REC"/>
    <property type="match status" value="1"/>
</dbReference>
<dbReference type="GO" id="GO:0000156">
    <property type="term" value="F:phosphorelay response regulator activity"/>
    <property type="evidence" value="ECO:0007669"/>
    <property type="project" value="TreeGrafter"/>
</dbReference>
<evidence type="ECO:0000256" key="3">
    <source>
        <dbReference type="PROSITE-ProRule" id="PRU01091"/>
    </source>
</evidence>
<dbReference type="Pfam" id="PF00072">
    <property type="entry name" value="Response_reg"/>
    <property type="match status" value="1"/>
</dbReference>
<dbReference type="PROSITE" id="PS50110">
    <property type="entry name" value="RESPONSE_REGULATORY"/>
    <property type="match status" value="1"/>
</dbReference>
<dbReference type="GO" id="GO:0005829">
    <property type="term" value="C:cytosol"/>
    <property type="evidence" value="ECO:0007669"/>
    <property type="project" value="TreeGrafter"/>
</dbReference>
<dbReference type="PROSITE" id="PS51755">
    <property type="entry name" value="OMPR_PHOB"/>
    <property type="match status" value="1"/>
</dbReference>
<keyword evidence="1 3" id="KW-0238">DNA-binding</keyword>
<dbReference type="SUPFAM" id="SSF52172">
    <property type="entry name" value="CheY-like"/>
    <property type="match status" value="1"/>
</dbReference>
<dbReference type="CDD" id="cd17620">
    <property type="entry name" value="REC_OmpR_KdpE-like"/>
    <property type="match status" value="1"/>
</dbReference>
<dbReference type="GO" id="GO:0032993">
    <property type="term" value="C:protein-DNA complex"/>
    <property type="evidence" value="ECO:0007669"/>
    <property type="project" value="TreeGrafter"/>
</dbReference>
<dbReference type="Gene3D" id="6.10.250.690">
    <property type="match status" value="1"/>
</dbReference>
<feature type="DNA-binding region" description="OmpR/PhoB-type" evidence="3">
    <location>
        <begin position="126"/>
        <end position="231"/>
    </location>
</feature>
<evidence type="ECO:0000313" key="6">
    <source>
        <dbReference type="EMBL" id="KAB2931633.1"/>
    </source>
</evidence>
<dbReference type="AlphaFoldDB" id="A0A833H0F0"/>
<dbReference type="InterPro" id="IPR001789">
    <property type="entry name" value="Sig_transdc_resp-reg_receiver"/>
</dbReference>
<sequence length="232" mass="26350">MKQAVLIIDDELPIRRFLRVGLEDAGYRVVEADEGEKGVVLAAKERPDLIILDLMLPDLYGIDVLQRLREWFSGPILVLSVQGSEDDKIAALDAGADDYLTKPFSTGELLARMRTLLRRVVRETPQPVYRFGDLVVDLGRHVVQRGDQNIHLSSTEYALLSIFLRHVGRVLTHNQLLRELGRPTGETPDDVRSAMQYLRVYVNQLREKIEEDPHRPAIIVTETGVGYRCKEP</sequence>
<dbReference type="GO" id="GO:0000976">
    <property type="term" value="F:transcription cis-regulatory region binding"/>
    <property type="evidence" value="ECO:0007669"/>
    <property type="project" value="TreeGrafter"/>
</dbReference>
<dbReference type="Gene3D" id="3.40.50.2300">
    <property type="match status" value="1"/>
</dbReference>
<dbReference type="Gene3D" id="1.10.10.10">
    <property type="entry name" value="Winged helix-like DNA-binding domain superfamily/Winged helix DNA-binding domain"/>
    <property type="match status" value="1"/>
</dbReference>
<dbReference type="Pfam" id="PF00486">
    <property type="entry name" value="Trans_reg_C"/>
    <property type="match status" value="1"/>
</dbReference>
<dbReference type="InterPro" id="IPR001867">
    <property type="entry name" value="OmpR/PhoB-type_DNA-bd"/>
</dbReference>
<feature type="domain" description="OmpR/PhoB-type" evidence="5">
    <location>
        <begin position="126"/>
        <end position="231"/>
    </location>
</feature>
<dbReference type="PANTHER" id="PTHR48111">
    <property type="entry name" value="REGULATOR OF RPOS"/>
    <property type="match status" value="1"/>
</dbReference>
<keyword evidence="2" id="KW-0597">Phosphoprotein</keyword>
<evidence type="ECO:0000313" key="7">
    <source>
        <dbReference type="Proteomes" id="UP000460298"/>
    </source>
</evidence>
<dbReference type="CDD" id="cd00383">
    <property type="entry name" value="trans_reg_C"/>
    <property type="match status" value="1"/>
</dbReference>
<evidence type="ECO:0000256" key="1">
    <source>
        <dbReference type="ARBA" id="ARBA00023125"/>
    </source>
</evidence>
<dbReference type="EMBL" id="WBUI01000013">
    <property type="protein sequence ID" value="KAB2931633.1"/>
    <property type="molecule type" value="Genomic_DNA"/>
</dbReference>
<reference evidence="6 7" key="1">
    <citation type="submission" date="2019-10" db="EMBL/GenBank/DDBJ databases">
        <title>Extracellular Electron Transfer in a Candidatus Methanoperedens spp. Enrichment Culture.</title>
        <authorList>
            <person name="Berger S."/>
            <person name="Rangel Shaw D."/>
            <person name="Berben T."/>
            <person name="In 'T Zandt M."/>
            <person name="Frank J."/>
            <person name="Reimann J."/>
            <person name="Jetten M.S.M."/>
            <person name="Welte C.U."/>
        </authorList>
    </citation>
    <scope>NUCLEOTIDE SEQUENCE [LARGE SCALE GENOMIC DNA]</scope>
    <source>
        <strain evidence="6">SB12</strain>
    </source>
</reference>
<dbReference type="InterPro" id="IPR036388">
    <property type="entry name" value="WH-like_DNA-bd_sf"/>
</dbReference>
<dbReference type="InterPro" id="IPR011006">
    <property type="entry name" value="CheY-like_superfamily"/>
</dbReference>
<protein>
    <submittedName>
        <fullName evidence="6">Response regulator</fullName>
    </submittedName>
</protein>
<name>A0A833H0F0_9LEPT</name>
<accession>A0A833H0F0</accession>
<organism evidence="6 7">
    <name type="scientific">Leptonema illini</name>
    <dbReference type="NCBI Taxonomy" id="183"/>
    <lineage>
        <taxon>Bacteria</taxon>
        <taxon>Pseudomonadati</taxon>
        <taxon>Spirochaetota</taxon>
        <taxon>Spirochaetia</taxon>
        <taxon>Leptospirales</taxon>
        <taxon>Leptospiraceae</taxon>
        <taxon>Leptonema</taxon>
    </lineage>
</organism>
<evidence type="ECO:0000259" key="4">
    <source>
        <dbReference type="PROSITE" id="PS50110"/>
    </source>
</evidence>
<proteinExistence type="predicted"/>
<dbReference type="PANTHER" id="PTHR48111:SF50">
    <property type="entry name" value="KDP OPERON TRANSCRIPTIONAL REGULATORY PROTEIN KDPE"/>
    <property type="match status" value="1"/>
</dbReference>
<gene>
    <name evidence="6" type="ORF">F9K24_13630</name>
</gene>
<evidence type="ECO:0000256" key="2">
    <source>
        <dbReference type="PROSITE-ProRule" id="PRU00169"/>
    </source>
</evidence>
<comment type="caution">
    <text evidence="6">The sequence shown here is derived from an EMBL/GenBank/DDBJ whole genome shotgun (WGS) entry which is preliminary data.</text>
</comment>
<dbReference type="GO" id="GO:0006355">
    <property type="term" value="P:regulation of DNA-templated transcription"/>
    <property type="evidence" value="ECO:0007669"/>
    <property type="project" value="InterPro"/>
</dbReference>
<dbReference type="InterPro" id="IPR039420">
    <property type="entry name" value="WalR-like"/>
</dbReference>
<feature type="modified residue" description="4-aspartylphosphate" evidence="2">
    <location>
        <position position="53"/>
    </location>
</feature>
<feature type="domain" description="Response regulatory" evidence="4">
    <location>
        <begin position="4"/>
        <end position="117"/>
    </location>
</feature>
<dbReference type="SMART" id="SM00862">
    <property type="entry name" value="Trans_reg_C"/>
    <property type="match status" value="1"/>
</dbReference>
<dbReference type="Proteomes" id="UP000460298">
    <property type="component" value="Unassembled WGS sequence"/>
</dbReference>
<evidence type="ECO:0000259" key="5">
    <source>
        <dbReference type="PROSITE" id="PS51755"/>
    </source>
</evidence>